<reference evidence="5 6" key="1">
    <citation type="submission" date="2020-08" db="EMBL/GenBank/DDBJ databases">
        <title>Plant Genome Project.</title>
        <authorList>
            <person name="Zhang R.-G."/>
        </authorList>
    </citation>
    <scope>NUCLEOTIDE SEQUENCE [LARGE SCALE GENOMIC DNA]</scope>
    <source>
        <strain evidence="5">WSP0</strain>
        <tissue evidence="5">Leaf</tissue>
    </source>
</reference>
<dbReference type="PANTHER" id="PTHR32099">
    <property type="entry name" value="CYSTEINE-RICH REPEAT SECRETORY PROTEIN"/>
    <property type="match status" value="1"/>
</dbReference>
<accession>A0AAV6HVN5</accession>
<evidence type="ECO:0000313" key="5">
    <source>
        <dbReference type="EMBL" id="KAG5516591.1"/>
    </source>
</evidence>
<dbReference type="SUPFAM" id="SSF56112">
    <property type="entry name" value="Protein kinase-like (PK-like)"/>
    <property type="match status" value="2"/>
</dbReference>
<dbReference type="EMBL" id="JACTNZ010000013">
    <property type="protein sequence ID" value="KAG5516591.1"/>
    <property type="molecule type" value="Genomic_DNA"/>
</dbReference>
<keyword evidence="6" id="KW-1185">Reference proteome</keyword>
<dbReference type="PROSITE" id="PS51473">
    <property type="entry name" value="GNK2"/>
    <property type="match status" value="1"/>
</dbReference>
<keyword evidence="1 3" id="KW-0732">Signal</keyword>
<evidence type="ECO:0000256" key="1">
    <source>
        <dbReference type="ARBA" id="ARBA00022729"/>
    </source>
</evidence>
<feature type="domain" description="Gnk2-homologous" evidence="4">
    <location>
        <begin position="35"/>
        <end position="135"/>
    </location>
</feature>
<name>A0AAV6HVN5_9ERIC</name>
<dbReference type="InterPro" id="IPR038408">
    <property type="entry name" value="GNK2_sf"/>
</dbReference>
<dbReference type="CDD" id="cd23509">
    <property type="entry name" value="Gnk2-like"/>
    <property type="match status" value="1"/>
</dbReference>
<evidence type="ECO:0000259" key="4">
    <source>
        <dbReference type="PROSITE" id="PS51473"/>
    </source>
</evidence>
<feature type="chain" id="PRO_5043652719" description="Gnk2-homologous domain-containing protein" evidence="3">
    <location>
        <begin position="33"/>
        <end position="305"/>
    </location>
</feature>
<evidence type="ECO:0000313" key="6">
    <source>
        <dbReference type="Proteomes" id="UP000823749"/>
    </source>
</evidence>
<dbReference type="Gene3D" id="3.30.430.20">
    <property type="entry name" value="Gnk2 domain, C-X8-C-X2-C motif"/>
    <property type="match status" value="1"/>
</dbReference>
<dbReference type="Pfam" id="PF01657">
    <property type="entry name" value="Stress-antifung"/>
    <property type="match status" value="1"/>
</dbReference>
<comment type="caution">
    <text evidence="5">The sequence shown here is derived from an EMBL/GenBank/DDBJ whole genome shotgun (WGS) entry which is preliminary data.</text>
</comment>
<feature type="signal peptide" evidence="3">
    <location>
        <begin position="1"/>
        <end position="32"/>
    </location>
</feature>
<proteinExistence type="predicted"/>
<evidence type="ECO:0000256" key="3">
    <source>
        <dbReference type="SAM" id="SignalP"/>
    </source>
</evidence>
<dbReference type="PANTHER" id="PTHR32099:SF105">
    <property type="entry name" value="CYSTEINE-RICH REPEAT SECRETORY PROTEIN 1"/>
    <property type="match status" value="1"/>
</dbReference>
<evidence type="ECO:0000256" key="2">
    <source>
        <dbReference type="ARBA" id="ARBA00022737"/>
    </source>
</evidence>
<keyword evidence="2" id="KW-0677">Repeat</keyword>
<sequence>MISSSSNLSSALLISFLLTVLHFLSLSPTSKATPTYSAILCPNISTYSPNSTYQSSLKYLLSALSSAAPDGFFNFTARPPDPSYGLFLCRGDLSSTACDDCVAAASTEVLRRCPQSKSATIWYDECMLRYSDTSIFSTMDITHNVMLAGNDEITTLRSLQYDLSTIRAVTNNFSDDNKIGMGGFGPVYKAWRLWKDGTPLDLMDPALEGSYSRNEVHRCIHIGLLCAQPDPDARPSMAKVVRMLSRYSTMSLPQQPAFFARSRTTSSTLQGLEPDWPMDKPMMLPVNEESIAELDRRQHEKLRPI</sequence>
<dbReference type="InterPro" id="IPR011009">
    <property type="entry name" value="Kinase-like_dom_sf"/>
</dbReference>
<gene>
    <name evidence="5" type="ORF">RHGRI_037345</name>
</gene>
<protein>
    <recommendedName>
        <fullName evidence="4">Gnk2-homologous domain-containing protein</fullName>
    </recommendedName>
</protein>
<organism evidence="5 6">
    <name type="scientific">Rhododendron griersonianum</name>
    <dbReference type="NCBI Taxonomy" id="479676"/>
    <lineage>
        <taxon>Eukaryota</taxon>
        <taxon>Viridiplantae</taxon>
        <taxon>Streptophyta</taxon>
        <taxon>Embryophyta</taxon>
        <taxon>Tracheophyta</taxon>
        <taxon>Spermatophyta</taxon>
        <taxon>Magnoliopsida</taxon>
        <taxon>eudicotyledons</taxon>
        <taxon>Gunneridae</taxon>
        <taxon>Pentapetalae</taxon>
        <taxon>asterids</taxon>
        <taxon>Ericales</taxon>
        <taxon>Ericaceae</taxon>
        <taxon>Ericoideae</taxon>
        <taxon>Rhodoreae</taxon>
        <taxon>Rhododendron</taxon>
    </lineage>
</organism>
<dbReference type="InterPro" id="IPR002902">
    <property type="entry name" value="GNK2"/>
</dbReference>
<dbReference type="Proteomes" id="UP000823749">
    <property type="component" value="Chromosome 13"/>
</dbReference>
<dbReference type="Gene3D" id="1.10.510.10">
    <property type="entry name" value="Transferase(Phosphotransferase) domain 1"/>
    <property type="match status" value="1"/>
</dbReference>
<dbReference type="AlphaFoldDB" id="A0AAV6HVN5"/>